<dbReference type="Gene3D" id="3.40.50.2000">
    <property type="entry name" value="Glycogen Phosphorylase B"/>
    <property type="match status" value="2"/>
</dbReference>
<dbReference type="AlphaFoldDB" id="A0A1M5BQV7"/>
<dbReference type="PANTHER" id="PTHR46401">
    <property type="entry name" value="GLYCOSYLTRANSFERASE WBBK-RELATED"/>
    <property type="match status" value="1"/>
</dbReference>
<dbReference type="InterPro" id="IPR001296">
    <property type="entry name" value="Glyco_trans_1"/>
</dbReference>
<dbReference type="Pfam" id="PF00534">
    <property type="entry name" value="Glycos_transf_1"/>
    <property type="match status" value="1"/>
</dbReference>
<evidence type="ECO:0000259" key="1">
    <source>
        <dbReference type="Pfam" id="PF00534"/>
    </source>
</evidence>
<keyword evidence="4" id="KW-1185">Reference proteome</keyword>
<dbReference type="InterPro" id="IPR015393">
    <property type="entry name" value="DUF1972"/>
</dbReference>
<proteinExistence type="predicted"/>
<sequence length="358" mass="41518">MRKKIAIIGTVGIPACYGGFETLVENLVGNNRNVEYVIFCSTKHYKNRPPKYKNVQLRYIPLNANGFQSVFYDIWSLIKATFCCDEILVLGVSGCCFLPIYRWFSKKKLIINIDGLEHKRNKWNRYVRMFLRFSEKMAVKFADVVVTDNKGIQDYVKQQYDVDSELISYGGDHVLCSVSDNIKLEILDYYKLNECRYSFSVCRIEPENNVDMILEAFAISGQELVFVGNWDRSEYGRILRNKYSSISNIHILNSIYDITTLYVLRSNCAFYIHGHSAGGTNPSLVEAMFFGKPIIAFGVIYNKETTEGKANYFLSINDLVNILKCPYSDFFVNANNMYEIANRCYKWEHIAYLYEKLY</sequence>
<accession>A0A1M5BQV7</accession>
<keyword evidence="3" id="KW-0808">Transferase</keyword>
<reference evidence="3 4" key="1">
    <citation type="submission" date="2016-11" db="EMBL/GenBank/DDBJ databases">
        <authorList>
            <person name="Jaros S."/>
            <person name="Januszkiewicz K."/>
            <person name="Wedrychowicz H."/>
        </authorList>
    </citation>
    <scope>NUCLEOTIDE SEQUENCE [LARGE SCALE GENOMIC DNA]</scope>
    <source>
        <strain evidence="3 4">DSM 26883</strain>
    </source>
</reference>
<evidence type="ECO:0000259" key="2">
    <source>
        <dbReference type="Pfam" id="PF09314"/>
    </source>
</evidence>
<organism evidence="3 4">
    <name type="scientific">Bacteroides faecichinchillae</name>
    <dbReference type="NCBI Taxonomy" id="871325"/>
    <lineage>
        <taxon>Bacteria</taxon>
        <taxon>Pseudomonadati</taxon>
        <taxon>Bacteroidota</taxon>
        <taxon>Bacteroidia</taxon>
        <taxon>Bacteroidales</taxon>
        <taxon>Bacteroidaceae</taxon>
        <taxon>Bacteroides</taxon>
    </lineage>
</organism>
<dbReference type="Proteomes" id="UP000184436">
    <property type="component" value="Unassembled WGS sequence"/>
</dbReference>
<name>A0A1M5BQV7_9BACE</name>
<evidence type="ECO:0000313" key="3">
    <source>
        <dbReference type="EMBL" id="SHF44889.1"/>
    </source>
</evidence>
<dbReference type="OrthoDB" id="9792269at2"/>
<feature type="domain" description="DUF1972" evidence="2">
    <location>
        <begin position="3"/>
        <end position="172"/>
    </location>
</feature>
<evidence type="ECO:0000313" key="4">
    <source>
        <dbReference type="Proteomes" id="UP000184436"/>
    </source>
</evidence>
<dbReference type="STRING" id="871325.SAMN05444349_12029"/>
<dbReference type="EMBL" id="FQVD01000020">
    <property type="protein sequence ID" value="SHF44889.1"/>
    <property type="molecule type" value="Genomic_DNA"/>
</dbReference>
<protein>
    <submittedName>
        <fullName evidence="3">Glycosyltransferase involved in cell wall bisynthesis</fullName>
    </submittedName>
</protein>
<dbReference type="PANTHER" id="PTHR46401:SF8">
    <property type="entry name" value="BLL6006 PROTEIN"/>
    <property type="match status" value="1"/>
</dbReference>
<feature type="domain" description="Glycosyl transferase family 1" evidence="1">
    <location>
        <begin position="197"/>
        <end position="298"/>
    </location>
</feature>
<gene>
    <name evidence="3" type="ORF">SAMN05444349_12029</name>
</gene>
<dbReference type="RefSeq" id="WP_025075587.1">
    <property type="nucleotide sequence ID" value="NZ_FQVD01000020.1"/>
</dbReference>
<dbReference type="SUPFAM" id="SSF53756">
    <property type="entry name" value="UDP-Glycosyltransferase/glycogen phosphorylase"/>
    <property type="match status" value="1"/>
</dbReference>
<dbReference type="GO" id="GO:0016757">
    <property type="term" value="F:glycosyltransferase activity"/>
    <property type="evidence" value="ECO:0007669"/>
    <property type="project" value="InterPro"/>
</dbReference>
<dbReference type="Pfam" id="PF09314">
    <property type="entry name" value="DUF1972"/>
    <property type="match status" value="1"/>
</dbReference>